<feature type="region of interest" description="Disordered" evidence="1">
    <location>
        <begin position="1"/>
        <end position="29"/>
    </location>
</feature>
<proteinExistence type="predicted"/>
<dbReference type="Proteomes" id="UP000190037">
    <property type="component" value="Unassembled WGS sequence"/>
</dbReference>
<sequence>MRVWRMDPTAVEQARRSDERLTQASRQAQPVWESSHDHDAFRRFLDDQGWGAALTIAVIRRVLGCELKDAMDVYDSYCARTREDVAGS</sequence>
<evidence type="ECO:0000313" key="3">
    <source>
        <dbReference type="Proteomes" id="UP000190037"/>
    </source>
</evidence>
<organism evidence="2 3">
    <name type="scientific">Embleya scabrispora</name>
    <dbReference type="NCBI Taxonomy" id="159449"/>
    <lineage>
        <taxon>Bacteria</taxon>
        <taxon>Bacillati</taxon>
        <taxon>Actinomycetota</taxon>
        <taxon>Actinomycetes</taxon>
        <taxon>Kitasatosporales</taxon>
        <taxon>Streptomycetaceae</taxon>
        <taxon>Embleya</taxon>
    </lineage>
</organism>
<evidence type="ECO:0000256" key="1">
    <source>
        <dbReference type="SAM" id="MobiDB-lite"/>
    </source>
</evidence>
<dbReference type="AlphaFoldDB" id="A0A1T3NYM1"/>
<protein>
    <submittedName>
        <fullName evidence="2">Uncharacterized protein</fullName>
    </submittedName>
</protein>
<gene>
    <name evidence="2" type="ORF">B4N89_14180</name>
</gene>
<accession>A0A1T3NYM1</accession>
<comment type="caution">
    <text evidence="2">The sequence shown here is derived from an EMBL/GenBank/DDBJ whole genome shotgun (WGS) entry which is preliminary data.</text>
</comment>
<dbReference type="EMBL" id="MWQN01000001">
    <property type="protein sequence ID" value="OPC81933.1"/>
    <property type="molecule type" value="Genomic_DNA"/>
</dbReference>
<reference evidence="2 3" key="1">
    <citation type="submission" date="2017-03" db="EMBL/GenBank/DDBJ databases">
        <title>Draft genome sequence of Streptomyces scabrisporus NF3, endophyte isolated from Amphipterygium adstringens.</title>
        <authorList>
            <person name="Vazquez M."/>
            <person name="Ceapa C.D."/>
            <person name="Rodriguez Luna D."/>
            <person name="Sanchez Esquivel S."/>
        </authorList>
    </citation>
    <scope>NUCLEOTIDE SEQUENCE [LARGE SCALE GENOMIC DNA]</scope>
    <source>
        <strain evidence="2 3">NF3</strain>
    </source>
</reference>
<evidence type="ECO:0000313" key="2">
    <source>
        <dbReference type="EMBL" id="OPC81933.1"/>
    </source>
</evidence>
<keyword evidence="3" id="KW-1185">Reference proteome</keyword>
<name>A0A1T3NYM1_9ACTN</name>